<protein>
    <recommendedName>
        <fullName evidence="8">UDP-N-acetylmuramate:L-alanyl-gamma-D-glutamyl-meso-diaminopimelate ligase</fullName>
    </recommendedName>
</protein>
<dbReference type="GO" id="GO:0005524">
    <property type="term" value="F:ATP binding"/>
    <property type="evidence" value="ECO:0007669"/>
    <property type="project" value="UniProtKB-KW"/>
</dbReference>
<dbReference type="InterPro" id="IPR036615">
    <property type="entry name" value="Mur_ligase_C_dom_sf"/>
</dbReference>
<reference evidence="7" key="1">
    <citation type="submission" date="2018-05" db="EMBL/GenBank/DDBJ databases">
        <authorList>
            <person name="Lanie J.A."/>
            <person name="Ng W.-L."/>
            <person name="Kazmierczak K.M."/>
            <person name="Andrzejewski T.M."/>
            <person name="Davidsen T.M."/>
            <person name="Wayne K.J."/>
            <person name="Tettelin H."/>
            <person name="Glass J.I."/>
            <person name="Rusch D."/>
            <person name="Podicherti R."/>
            <person name="Tsui H.-C.T."/>
            <person name="Winkler M.E."/>
        </authorList>
    </citation>
    <scope>NUCLEOTIDE SEQUENCE</scope>
</reference>
<evidence type="ECO:0000313" key="7">
    <source>
        <dbReference type="EMBL" id="SVA31472.1"/>
    </source>
</evidence>
<keyword evidence="2" id="KW-0547">Nucleotide-binding</keyword>
<dbReference type="NCBIfam" id="TIGR01081">
    <property type="entry name" value="mpl"/>
    <property type="match status" value="1"/>
</dbReference>
<dbReference type="InterPro" id="IPR050061">
    <property type="entry name" value="MurCDEF_pg_biosynth"/>
</dbReference>
<feature type="domain" description="Mur ligase central" evidence="6">
    <location>
        <begin position="95"/>
        <end position="276"/>
    </location>
</feature>
<evidence type="ECO:0000256" key="3">
    <source>
        <dbReference type="ARBA" id="ARBA00022840"/>
    </source>
</evidence>
<evidence type="ECO:0000259" key="4">
    <source>
        <dbReference type="Pfam" id="PF01225"/>
    </source>
</evidence>
<name>A0A381UTH3_9ZZZZ</name>
<evidence type="ECO:0000259" key="6">
    <source>
        <dbReference type="Pfam" id="PF08245"/>
    </source>
</evidence>
<dbReference type="EMBL" id="UINC01007109">
    <property type="protein sequence ID" value="SVA31472.1"/>
    <property type="molecule type" value="Genomic_DNA"/>
</dbReference>
<keyword evidence="1" id="KW-0436">Ligase</keyword>
<proteinExistence type="predicted"/>
<organism evidence="7">
    <name type="scientific">marine metagenome</name>
    <dbReference type="NCBI Taxonomy" id="408172"/>
    <lineage>
        <taxon>unclassified sequences</taxon>
        <taxon>metagenomes</taxon>
        <taxon>ecological metagenomes</taxon>
    </lineage>
</organism>
<dbReference type="Gene3D" id="3.40.1190.10">
    <property type="entry name" value="Mur-like, catalytic domain"/>
    <property type="match status" value="1"/>
</dbReference>
<evidence type="ECO:0000256" key="1">
    <source>
        <dbReference type="ARBA" id="ARBA00022598"/>
    </source>
</evidence>
<dbReference type="InterPro" id="IPR000713">
    <property type="entry name" value="Mur_ligase_N"/>
</dbReference>
<dbReference type="PANTHER" id="PTHR43445:SF5">
    <property type="entry name" value="UDP-N-ACETYLMURAMATE--L-ALANYL-GAMMA-D-GLUTAMYL-MESO-2,6-DIAMINOHEPTANDIOATE LIGASE"/>
    <property type="match status" value="1"/>
</dbReference>
<dbReference type="InterPro" id="IPR013221">
    <property type="entry name" value="Mur_ligase_cen"/>
</dbReference>
<dbReference type="Gene3D" id="3.90.190.20">
    <property type="entry name" value="Mur ligase, C-terminal domain"/>
    <property type="match status" value="1"/>
</dbReference>
<dbReference type="InterPro" id="IPR005757">
    <property type="entry name" value="Mpl"/>
</dbReference>
<dbReference type="Gene3D" id="3.40.50.720">
    <property type="entry name" value="NAD(P)-binding Rossmann-like Domain"/>
    <property type="match status" value="1"/>
</dbReference>
<evidence type="ECO:0008006" key="8">
    <source>
        <dbReference type="Google" id="ProtNLM"/>
    </source>
</evidence>
<feature type="domain" description="Mur ligase C-terminal" evidence="5">
    <location>
        <begin position="298"/>
        <end position="430"/>
    </location>
</feature>
<accession>A0A381UTH3</accession>
<feature type="domain" description="Mur ligase N-terminal catalytic" evidence="4">
    <location>
        <begin position="1"/>
        <end position="83"/>
    </location>
</feature>
<dbReference type="SUPFAM" id="SSF53244">
    <property type="entry name" value="MurD-like peptide ligases, peptide-binding domain"/>
    <property type="match status" value="1"/>
</dbReference>
<dbReference type="InterPro" id="IPR036565">
    <property type="entry name" value="Mur-like_cat_sf"/>
</dbReference>
<dbReference type="Pfam" id="PF01225">
    <property type="entry name" value="Mur_ligase"/>
    <property type="match status" value="1"/>
</dbReference>
<evidence type="ECO:0000259" key="5">
    <source>
        <dbReference type="Pfam" id="PF02875"/>
    </source>
</evidence>
<dbReference type="GO" id="GO:0016881">
    <property type="term" value="F:acid-amino acid ligase activity"/>
    <property type="evidence" value="ECO:0007669"/>
    <property type="project" value="InterPro"/>
</dbReference>
<dbReference type="GO" id="GO:0009252">
    <property type="term" value="P:peptidoglycan biosynthetic process"/>
    <property type="evidence" value="ECO:0007669"/>
    <property type="project" value="InterPro"/>
</dbReference>
<gene>
    <name evidence="7" type="ORF">METZ01_LOCUS84326</name>
</gene>
<dbReference type="SUPFAM" id="SSF53623">
    <property type="entry name" value="MurD-like peptide ligases, catalytic domain"/>
    <property type="match status" value="1"/>
</dbReference>
<dbReference type="AlphaFoldDB" id="A0A381UTH3"/>
<dbReference type="Pfam" id="PF02875">
    <property type="entry name" value="Mur_ligase_C"/>
    <property type="match status" value="1"/>
</dbReference>
<evidence type="ECO:0000256" key="2">
    <source>
        <dbReference type="ARBA" id="ARBA00022741"/>
    </source>
</evidence>
<dbReference type="InterPro" id="IPR004101">
    <property type="entry name" value="Mur_ligase_C"/>
</dbReference>
<sequence>MASVAAALKERGIAVSGSDQGIYPPMSNFLEERGIEARPFDEANLAHKPNLVVIGNAISRGNPEAEYVLEHNLAYCSLPELLRHRFLQGKRSLVVCGTHGKTTAASLLAWLLEHNGLNPSFLIGGIPNNLGQGARFTDSDWFVIEGDEYDTAFFDKRSKFVHYLPEAVVINNLEFDHADIFGSLAEIQTSFRRLINIVPRNGLLLANADDANLLPLLGIDHCPVRRFGLGDNSDDLASGLAFSESGSEFRLGDTTFRIPMIGELNVRNALAALLLARYTGLSDEQVQSGFDTFKGIQRRMEIRGETGGVTVIDDFAHHPTAIRETLKALDQRYPGRRVWAIFEPRSNTTRRNHFQAELAEALCLAKRVVVAEIARLEQVPEGERLDPARLMEDIRTAGTKADYLPTADEIVTHVTAQAEPGDILCVLSNGGFGNIHQKLLAALAERSTKEL</sequence>
<dbReference type="SUPFAM" id="SSF51984">
    <property type="entry name" value="MurCD N-terminal domain"/>
    <property type="match status" value="1"/>
</dbReference>
<dbReference type="GO" id="GO:0071555">
    <property type="term" value="P:cell wall organization"/>
    <property type="evidence" value="ECO:0007669"/>
    <property type="project" value="InterPro"/>
</dbReference>
<dbReference type="Pfam" id="PF08245">
    <property type="entry name" value="Mur_ligase_M"/>
    <property type="match status" value="1"/>
</dbReference>
<keyword evidence="3" id="KW-0067">ATP-binding</keyword>
<dbReference type="PANTHER" id="PTHR43445">
    <property type="entry name" value="UDP-N-ACETYLMURAMATE--L-ALANINE LIGASE-RELATED"/>
    <property type="match status" value="1"/>
</dbReference>